<dbReference type="Gene3D" id="3.40.395.10">
    <property type="entry name" value="Adenoviral Proteinase, Chain A"/>
    <property type="match status" value="1"/>
</dbReference>
<proteinExistence type="inferred from homology"/>
<feature type="compositionally biased region" description="Polar residues" evidence="4">
    <location>
        <begin position="437"/>
        <end position="446"/>
    </location>
</feature>
<accession>V4KCA0</accession>
<evidence type="ECO:0000256" key="3">
    <source>
        <dbReference type="ARBA" id="ARBA00022801"/>
    </source>
</evidence>
<evidence type="ECO:0000313" key="7">
    <source>
        <dbReference type="Proteomes" id="UP000030689"/>
    </source>
</evidence>
<dbReference type="AlphaFoldDB" id="V4KCA0"/>
<keyword evidence="2" id="KW-0645">Protease</keyword>
<keyword evidence="3" id="KW-0378">Hydrolase</keyword>
<dbReference type="InterPro" id="IPR003653">
    <property type="entry name" value="Peptidase_C48_C"/>
</dbReference>
<dbReference type="PANTHER" id="PTHR48449">
    <property type="entry name" value="DUF1985 DOMAIN-CONTAINING PROTEIN"/>
    <property type="match status" value="1"/>
</dbReference>
<dbReference type="GO" id="GO:0006508">
    <property type="term" value="P:proteolysis"/>
    <property type="evidence" value="ECO:0007669"/>
    <property type="project" value="UniProtKB-KW"/>
</dbReference>
<sequence>MVASEFPRRLYTKGGEPVPDKSIGYYADDYRLVPALKSALQEDEWEEIYESPLGVFLKFHDLDFGWASKLVHHMLTFQIVCKQRYEIWSLIGTTPVRFSLYEFEEITGLNCGYVDDLAVTDLELSDDMRAFWELMGVDVESGPSTIEIIEACSNCSSWSRDDRLRLGYLGIYAGFIVATRPGLSTNVNHARLVMDLEGFKEFPWGRIAFHHLIKSVKEKDLSKNIHIEGFVQALQVWVYYALPDFAAEFGEPLPNDPTPLMLAYKGSRGRKNVKANMLKQARIQCCVAKDLADMFPIWDDEEQDSNIFKIVNAIHDPHFKFSKNHWPLEGVLGAHIVKAEAGKRSLPSDEASRKRTCTASASAASFVGDEGVGVVTTLKAHFDQCFKSFTTKMLNGLGSCEKQIKLLTNKVESVKRAVEELTIGSAKHTEEEVKDNVQPTQQQVTGSKKHEGKSPFLGNSTAKAIIPTSASHSGRVRGYDPFDQTGVRAKHTTLMNFVKANPAYPRRPKNSSIEWYYILRTPKKWLADTHMKVYINVLRLRLSKHLEWFVSNRICFLNSMFATVWRRDYNNFKNSEPNEDGSGKLLPPGAYSYYTGKLPIYCHTKKTWAYEVDHLYSMLHIRGDHWVAIWVSFVARHITIWDSHAGTKHASDTQIDKAVEPLVVMIPYLLQTCVPDEDKWRFPYTPFTHSRVPGMEIPQNIHSGDCGVYCLKYIECHALDLPFPPQLYDKNIRQIREKMAAEIFDEIGVRGHDKLDATGLDIYDRKA</sequence>
<evidence type="ECO:0000256" key="4">
    <source>
        <dbReference type="SAM" id="MobiDB-lite"/>
    </source>
</evidence>
<dbReference type="PANTHER" id="PTHR48449:SF1">
    <property type="entry name" value="DUF1985 DOMAIN-CONTAINING PROTEIN"/>
    <property type="match status" value="1"/>
</dbReference>
<dbReference type="InterPro" id="IPR015410">
    <property type="entry name" value="DUF1985"/>
</dbReference>
<evidence type="ECO:0000256" key="1">
    <source>
        <dbReference type="ARBA" id="ARBA00005234"/>
    </source>
</evidence>
<feature type="domain" description="Ubiquitin-like protease family profile" evidence="5">
    <location>
        <begin position="509"/>
        <end position="717"/>
    </location>
</feature>
<dbReference type="EMBL" id="KI517953">
    <property type="protein sequence ID" value="ESQ28734.1"/>
    <property type="molecule type" value="Genomic_DNA"/>
</dbReference>
<protein>
    <recommendedName>
        <fullName evidence="5">Ubiquitin-like protease family profile domain-containing protein</fullName>
    </recommendedName>
</protein>
<dbReference type="Pfam" id="PF09331">
    <property type="entry name" value="DUF1985"/>
    <property type="match status" value="1"/>
</dbReference>
<dbReference type="PROSITE" id="PS50600">
    <property type="entry name" value="ULP_PROTEASE"/>
    <property type="match status" value="1"/>
</dbReference>
<dbReference type="KEGG" id="eus:EUTSA_v10019787mg"/>
<dbReference type="GO" id="GO:0008234">
    <property type="term" value="F:cysteine-type peptidase activity"/>
    <property type="evidence" value="ECO:0007669"/>
    <property type="project" value="InterPro"/>
</dbReference>
<dbReference type="SUPFAM" id="SSF54001">
    <property type="entry name" value="Cysteine proteinases"/>
    <property type="match status" value="1"/>
</dbReference>
<evidence type="ECO:0000259" key="5">
    <source>
        <dbReference type="PROSITE" id="PS50600"/>
    </source>
</evidence>
<reference evidence="6 7" key="1">
    <citation type="journal article" date="2013" name="Front. Plant Sci.">
        <title>The Reference Genome of the Halophytic Plant Eutrema salsugineum.</title>
        <authorList>
            <person name="Yang R."/>
            <person name="Jarvis D.E."/>
            <person name="Chen H."/>
            <person name="Beilstein M.A."/>
            <person name="Grimwood J."/>
            <person name="Jenkins J."/>
            <person name="Shu S."/>
            <person name="Prochnik S."/>
            <person name="Xin M."/>
            <person name="Ma C."/>
            <person name="Schmutz J."/>
            <person name="Wing R.A."/>
            <person name="Mitchell-Olds T."/>
            <person name="Schumaker K.S."/>
            <person name="Wang X."/>
        </authorList>
    </citation>
    <scope>NUCLEOTIDE SEQUENCE [LARGE SCALE GENOMIC DNA]</scope>
</reference>
<name>V4KCA0_EUTSA</name>
<dbReference type="Proteomes" id="UP000030689">
    <property type="component" value="Unassembled WGS sequence"/>
</dbReference>
<dbReference type="InterPro" id="IPR038765">
    <property type="entry name" value="Papain-like_cys_pep_sf"/>
</dbReference>
<evidence type="ECO:0000256" key="2">
    <source>
        <dbReference type="ARBA" id="ARBA00022670"/>
    </source>
</evidence>
<dbReference type="Pfam" id="PF02902">
    <property type="entry name" value="Peptidase_C48"/>
    <property type="match status" value="1"/>
</dbReference>
<feature type="region of interest" description="Disordered" evidence="4">
    <location>
        <begin position="434"/>
        <end position="453"/>
    </location>
</feature>
<evidence type="ECO:0000313" key="6">
    <source>
        <dbReference type="EMBL" id="ESQ28734.1"/>
    </source>
</evidence>
<comment type="similarity">
    <text evidence="1">Belongs to the peptidase C48 family.</text>
</comment>
<dbReference type="Gramene" id="ESQ28734">
    <property type="protein sequence ID" value="ESQ28734"/>
    <property type="gene ID" value="EUTSA_v10019787mg"/>
</dbReference>
<organism evidence="6 7">
    <name type="scientific">Eutrema salsugineum</name>
    <name type="common">Saltwater cress</name>
    <name type="synonym">Sisymbrium salsugineum</name>
    <dbReference type="NCBI Taxonomy" id="72664"/>
    <lineage>
        <taxon>Eukaryota</taxon>
        <taxon>Viridiplantae</taxon>
        <taxon>Streptophyta</taxon>
        <taxon>Embryophyta</taxon>
        <taxon>Tracheophyta</taxon>
        <taxon>Spermatophyta</taxon>
        <taxon>Magnoliopsida</taxon>
        <taxon>eudicotyledons</taxon>
        <taxon>Gunneridae</taxon>
        <taxon>Pentapetalae</taxon>
        <taxon>rosids</taxon>
        <taxon>malvids</taxon>
        <taxon>Brassicales</taxon>
        <taxon>Brassicaceae</taxon>
        <taxon>Eutremeae</taxon>
        <taxon>Eutrema</taxon>
    </lineage>
</organism>
<keyword evidence="7" id="KW-1185">Reference proteome</keyword>
<gene>
    <name evidence="6" type="ORF">EUTSA_v10019787mg</name>
</gene>